<dbReference type="GO" id="GO:0051536">
    <property type="term" value="F:iron-sulfur cluster binding"/>
    <property type="evidence" value="ECO:0007669"/>
    <property type="project" value="UniProtKB-KW"/>
</dbReference>
<evidence type="ECO:0000256" key="5">
    <source>
        <dbReference type="ARBA" id="ARBA00023014"/>
    </source>
</evidence>
<dbReference type="Gene3D" id="3.20.20.70">
    <property type="entry name" value="Aldolase class I"/>
    <property type="match status" value="1"/>
</dbReference>
<evidence type="ECO:0000256" key="1">
    <source>
        <dbReference type="ARBA" id="ARBA00001966"/>
    </source>
</evidence>
<dbReference type="SFLD" id="SFLDG01067">
    <property type="entry name" value="SPASM/twitch_domain_containing"/>
    <property type="match status" value="1"/>
</dbReference>
<dbReference type="InterPro" id="IPR058240">
    <property type="entry name" value="rSAM_sf"/>
</dbReference>
<comment type="cofactor">
    <cofactor evidence="1">
        <name>[4Fe-4S] cluster</name>
        <dbReference type="ChEBI" id="CHEBI:49883"/>
    </cofactor>
</comment>
<dbReference type="InterPro" id="IPR013785">
    <property type="entry name" value="Aldolase_TIM"/>
</dbReference>
<reference evidence="7 8" key="1">
    <citation type="submission" date="2018-02" db="EMBL/GenBank/DDBJ databases">
        <title>Genome sequence of Desulfovibrio carbinolicus DSM 3852.</title>
        <authorList>
            <person name="Wilbanks E."/>
            <person name="Skennerton C.T."/>
            <person name="Orphan V.J."/>
        </authorList>
    </citation>
    <scope>NUCLEOTIDE SEQUENCE [LARGE SCALE GENOMIC DNA]</scope>
    <source>
        <strain evidence="7 8">DSM 3852</strain>
        <plasmid evidence="8">pdcar1</plasmid>
    </source>
</reference>
<dbReference type="GO" id="GO:0046872">
    <property type="term" value="F:metal ion binding"/>
    <property type="evidence" value="ECO:0007669"/>
    <property type="project" value="UniProtKB-KW"/>
</dbReference>
<keyword evidence="3" id="KW-0479">Metal-binding</keyword>
<sequence>MSKHTTPNDAYRMDGHKLYWHLDRVLAWQRGEPIAPLHIDFGITTGCNFACRYCYGMLQGRKGKKNAFHMPQDAILRFFTDAKAVGVRSIALIGEGENTLNPALYPAIAHAGRIDLDLSLATNGLELPLAGLDEALSVLRWIRFNISAASPEGYAAIHGVGPADHARVLANIRACVERKRALGLGVAIGLQAVLLQGNLQEVVPLARLGRELGVDYLVVKPCSDTYDSALGAPLDAYEQLETDFVEAEGFSGEGYNVIVKRQKIGNKGVKAYRTCYGTEFLLAISGNGNVYPCGHWFKYADDKYLMGNIIEQRFSDIVASQRYADAQRAIKNVNVNRDCESNCRQHYINNFLQMLADKPDHINFI</sequence>
<dbReference type="SFLD" id="SFLDS00029">
    <property type="entry name" value="Radical_SAM"/>
    <property type="match status" value="1"/>
</dbReference>
<keyword evidence="7" id="KW-0614">Plasmid</keyword>
<dbReference type="OrthoDB" id="9800840at2"/>
<dbReference type="Proteomes" id="UP000293296">
    <property type="component" value="Plasmid pDCAR1"/>
</dbReference>
<evidence type="ECO:0000259" key="6">
    <source>
        <dbReference type="PROSITE" id="PS51918"/>
    </source>
</evidence>
<dbReference type="InterPro" id="IPR007197">
    <property type="entry name" value="rSAM"/>
</dbReference>
<dbReference type="PANTHER" id="PTHR11228:SF7">
    <property type="entry name" value="PQQA PEPTIDE CYCLASE"/>
    <property type="match status" value="1"/>
</dbReference>
<dbReference type="PROSITE" id="PS51918">
    <property type="entry name" value="RADICAL_SAM"/>
    <property type="match status" value="1"/>
</dbReference>
<gene>
    <name evidence="7" type="ORF">C3Y92_20455</name>
</gene>
<dbReference type="PANTHER" id="PTHR11228">
    <property type="entry name" value="RADICAL SAM DOMAIN PROTEIN"/>
    <property type="match status" value="1"/>
</dbReference>
<keyword evidence="4" id="KW-0408">Iron</keyword>
<accession>A0A4P6HR62</accession>
<dbReference type="Pfam" id="PF13186">
    <property type="entry name" value="SPASM"/>
    <property type="match status" value="1"/>
</dbReference>
<feature type="domain" description="Radical SAM core" evidence="6">
    <location>
        <begin position="33"/>
        <end position="270"/>
    </location>
</feature>
<evidence type="ECO:0000313" key="7">
    <source>
        <dbReference type="EMBL" id="QAZ69645.1"/>
    </source>
</evidence>
<dbReference type="RefSeq" id="WP_129356127.1">
    <property type="nucleotide sequence ID" value="NZ_CP026539.1"/>
</dbReference>
<dbReference type="InterPro" id="IPR050377">
    <property type="entry name" value="Radical_SAM_PqqE_MftC-like"/>
</dbReference>
<keyword evidence="8" id="KW-1185">Reference proteome</keyword>
<dbReference type="EMBL" id="CP026539">
    <property type="protein sequence ID" value="QAZ69645.1"/>
    <property type="molecule type" value="Genomic_DNA"/>
</dbReference>
<dbReference type="AlphaFoldDB" id="A0A4P6HR62"/>
<dbReference type="SUPFAM" id="SSF102114">
    <property type="entry name" value="Radical SAM enzymes"/>
    <property type="match status" value="1"/>
</dbReference>
<dbReference type="InterPro" id="IPR023885">
    <property type="entry name" value="4Fe4S-binding_SPASM_dom"/>
</dbReference>
<dbReference type="GO" id="GO:0003824">
    <property type="term" value="F:catalytic activity"/>
    <property type="evidence" value="ECO:0007669"/>
    <property type="project" value="InterPro"/>
</dbReference>
<evidence type="ECO:0000256" key="3">
    <source>
        <dbReference type="ARBA" id="ARBA00022723"/>
    </source>
</evidence>
<dbReference type="CDD" id="cd01335">
    <property type="entry name" value="Radical_SAM"/>
    <property type="match status" value="1"/>
</dbReference>
<keyword evidence="5" id="KW-0411">Iron-sulfur</keyword>
<evidence type="ECO:0000256" key="4">
    <source>
        <dbReference type="ARBA" id="ARBA00023004"/>
    </source>
</evidence>
<geneLocation type="plasmid" evidence="8">
    <name>pdcar1</name>
</geneLocation>
<evidence type="ECO:0000313" key="8">
    <source>
        <dbReference type="Proteomes" id="UP000293296"/>
    </source>
</evidence>
<organism evidence="7 8">
    <name type="scientific">Solidesulfovibrio carbinolicus</name>
    <dbReference type="NCBI Taxonomy" id="296842"/>
    <lineage>
        <taxon>Bacteria</taxon>
        <taxon>Pseudomonadati</taxon>
        <taxon>Thermodesulfobacteriota</taxon>
        <taxon>Desulfovibrionia</taxon>
        <taxon>Desulfovibrionales</taxon>
        <taxon>Desulfovibrionaceae</taxon>
        <taxon>Solidesulfovibrio</taxon>
    </lineage>
</organism>
<protein>
    <submittedName>
        <fullName evidence="7">Radical SAM protein</fullName>
    </submittedName>
</protein>
<dbReference type="KEGG" id="dcb:C3Y92_20455"/>
<dbReference type="Pfam" id="PF04055">
    <property type="entry name" value="Radical_SAM"/>
    <property type="match status" value="1"/>
</dbReference>
<keyword evidence="2" id="KW-0949">S-adenosyl-L-methionine</keyword>
<proteinExistence type="predicted"/>
<name>A0A4P6HR62_9BACT</name>
<evidence type="ECO:0000256" key="2">
    <source>
        <dbReference type="ARBA" id="ARBA00022691"/>
    </source>
</evidence>